<comment type="caution">
    <text evidence="2">The sequence shown here is derived from an EMBL/GenBank/DDBJ whole genome shotgun (WGS) entry which is preliminary data.</text>
</comment>
<keyword evidence="1" id="KW-0732">Signal</keyword>
<dbReference type="EMBL" id="JPMI01000031">
    <property type="protein sequence ID" value="KFA93974.1"/>
    <property type="molecule type" value="Genomic_DNA"/>
</dbReference>
<dbReference type="AlphaFoldDB" id="A0A084SZT9"/>
<accession>A0A084SZT9</accession>
<evidence type="ECO:0000256" key="1">
    <source>
        <dbReference type="SAM" id="SignalP"/>
    </source>
</evidence>
<name>A0A084SZT9_9BACT</name>
<evidence type="ECO:0000313" key="3">
    <source>
        <dbReference type="Proteomes" id="UP000028547"/>
    </source>
</evidence>
<feature type="signal peptide" evidence="1">
    <location>
        <begin position="1"/>
        <end position="17"/>
    </location>
</feature>
<evidence type="ECO:0000313" key="2">
    <source>
        <dbReference type="EMBL" id="KFA93974.1"/>
    </source>
</evidence>
<sequence>MTALVLLSLFPGALAMAQAAAPLTGRYEKEGGTLIVLEGDNETRVYYEAVFPQGASVGTCECSLVVKQKSGNRWTLQGAEPSDKWTLNLEPTRLTLQGKTSDCCGAGWPGKDSFERSGVRSPLACELKAPRAYFFDSEAAPTPRKAYVVAGDKVEAFVPGSEPARVPARFQGSRKTTVGLLERKHLECPRERATPAGLQPVKAEQLQPFAGTWIALTRKGKELVIEKPCDAHTRSFTVRPARGELEVQLGQETALTKVTGLKAGAAAGSSSLTLTYASGNTETVTWTEVDASRGLVRLNSADLFSGNREYVREDKKSAYPVQEEAGCDTER</sequence>
<proteinExistence type="predicted"/>
<organism evidence="2 3">
    <name type="scientific">Archangium violaceum Cb vi76</name>
    <dbReference type="NCBI Taxonomy" id="1406225"/>
    <lineage>
        <taxon>Bacteria</taxon>
        <taxon>Pseudomonadati</taxon>
        <taxon>Myxococcota</taxon>
        <taxon>Myxococcia</taxon>
        <taxon>Myxococcales</taxon>
        <taxon>Cystobacterineae</taxon>
        <taxon>Archangiaceae</taxon>
        <taxon>Archangium</taxon>
    </lineage>
</organism>
<protein>
    <recommendedName>
        <fullName evidence="4">Lipoprotein</fullName>
    </recommendedName>
</protein>
<reference evidence="2 3" key="1">
    <citation type="submission" date="2014-07" db="EMBL/GenBank/DDBJ databases">
        <title>Draft Genome Sequence of Gephyronic Acid Producer, Cystobacter violaceus Strain Cb vi76.</title>
        <authorList>
            <person name="Stevens D.C."/>
            <person name="Young J."/>
            <person name="Carmichael R."/>
            <person name="Tan J."/>
            <person name="Taylor R.E."/>
        </authorList>
    </citation>
    <scope>NUCLEOTIDE SEQUENCE [LARGE SCALE GENOMIC DNA]</scope>
    <source>
        <strain evidence="2 3">Cb vi76</strain>
    </source>
</reference>
<feature type="chain" id="PRO_5001781931" description="Lipoprotein" evidence="1">
    <location>
        <begin position="18"/>
        <end position="331"/>
    </location>
</feature>
<evidence type="ECO:0008006" key="4">
    <source>
        <dbReference type="Google" id="ProtNLM"/>
    </source>
</evidence>
<dbReference type="Proteomes" id="UP000028547">
    <property type="component" value="Unassembled WGS sequence"/>
</dbReference>
<gene>
    <name evidence="2" type="ORF">Q664_05955</name>
</gene>